<reference evidence="1" key="1">
    <citation type="submission" date="2021-06" db="EMBL/GenBank/DDBJ databases">
        <authorList>
            <person name="Kallberg Y."/>
            <person name="Tangrot J."/>
            <person name="Rosling A."/>
        </authorList>
    </citation>
    <scope>NUCLEOTIDE SEQUENCE</scope>
    <source>
        <strain evidence="1">AU212A</strain>
    </source>
</reference>
<feature type="non-terminal residue" evidence="1">
    <location>
        <position position="85"/>
    </location>
</feature>
<comment type="caution">
    <text evidence="1">The sequence shown here is derived from an EMBL/GenBank/DDBJ whole genome shotgun (WGS) entry which is preliminary data.</text>
</comment>
<feature type="non-terminal residue" evidence="1">
    <location>
        <position position="1"/>
    </location>
</feature>
<proteinExistence type="predicted"/>
<keyword evidence="2" id="KW-1185">Reference proteome</keyword>
<evidence type="ECO:0000313" key="1">
    <source>
        <dbReference type="EMBL" id="CAG8723045.1"/>
    </source>
</evidence>
<protein>
    <submittedName>
        <fullName evidence="1">4503_t:CDS:1</fullName>
    </submittedName>
</protein>
<accession>A0ACA9PUB6</accession>
<name>A0ACA9PUB6_9GLOM</name>
<organism evidence="1 2">
    <name type="scientific">Scutellospora calospora</name>
    <dbReference type="NCBI Taxonomy" id="85575"/>
    <lineage>
        <taxon>Eukaryota</taxon>
        <taxon>Fungi</taxon>
        <taxon>Fungi incertae sedis</taxon>
        <taxon>Mucoromycota</taxon>
        <taxon>Glomeromycotina</taxon>
        <taxon>Glomeromycetes</taxon>
        <taxon>Diversisporales</taxon>
        <taxon>Gigasporaceae</taxon>
        <taxon>Scutellospora</taxon>
    </lineage>
</organism>
<sequence length="85" mass="9703">PNVMQQVLSTPGSVDDTSTSRPLFRNSDDYFPNIDESHTWHIYVNSINSLWTSTMFSILDWDMFQSHHRFGEYHAAARAISGGPL</sequence>
<dbReference type="Proteomes" id="UP000789860">
    <property type="component" value="Unassembled WGS sequence"/>
</dbReference>
<evidence type="ECO:0000313" key="2">
    <source>
        <dbReference type="Proteomes" id="UP000789860"/>
    </source>
</evidence>
<dbReference type="EMBL" id="CAJVPM010048409">
    <property type="protein sequence ID" value="CAG8723045.1"/>
    <property type="molecule type" value="Genomic_DNA"/>
</dbReference>
<gene>
    <name evidence="1" type="ORF">SCALOS_LOCUS11334</name>
</gene>